<proteinExistence type="predicted"/>
<dbReference type="CDD" id="cd02966">
    <property type="entry name" value="TlpA_like_family"/>
    <property type="match status" value="1"/>
</dbReference>
<dbReference type="OrthoDB" id="9799347at2"/>
<dbReference type="PROSITE" id="PS51352">
    <property type="entry name" value="THIOREDOXIN_2"/>
    <property type="match status" value="1"/>
</dbReference>
<protein>
    <submittedName>
        <fullName evidence="4">TlpA family protein disulfide reductase</fullName>
    </submittedName>
</protein>
<dbReference type="AlphaFoldDB" id="A0A429V6S7"/>
<dbReference type="SUPFAM" id="SSF52833">
    <property type="entry name" value="Thioredoxin-like"/>
    <property type="match status" value="1"/>
</dbReference>
<dbReference type="InterPro" id="IPR013740">
    <property type="entry name" value="Redoxin"/>
</dbReference>
<keyword evidence="5" id="KW-1185">Reference proteome</keyword>
<dbReference type="EMBL" id="RWJF01000001">
    <property type="protein sequence ID" value="RST29643.1"/>
    <property type="molecule type" value="Genomic_DNA"/>
</dbReference>
<dbReference type="PROSITE" id="PS51257">
    <property type="entry name" value="PROKAR_LIPOPROTEIN"/>
    <property type="match status" value="1"/>
</dbReference>
<dbReference type="InterPro" id="IPR013766">
    <property type="entry name" value="Thioredoxin_domain"/>
</dbReference>
<dbReference type="GO" id="GO:0016491">
    <property type="term" value="F:oxidoreductase activity"/>
    <property type="evidence" value="ECO:0007669"/>
    <property type="project" value="InterPro"/>
</dbReference>
<evidence type="ECO:0000313" key="4">
    <source>
        <dbReference type="EMBL" id="RST29643.1"/>
    </source>
</evidence>
<reference evidence="4 5" key="1">
    <citation type="submission" date="2018-12" db="EMBL/GenBank/DDBJ databases">
        <title>Sphingomonas sp. HMF7854 Genome sequencing and assembly.</title>
        <authorList>
            <person name="Cha I."/>
            <person name="Kang H."/>
            <person name="Kim H."/>
            <person name="Kang J."/>
            <person name="Joh K."/>
        </authorList>
    </citation>
    <scope>NUCLEOTIDE SEQUENCE [LARGE SCALE GENOMIC DNA]</scope>
    <source>
        <strain evidence="4 5">HMF7854</strain>
    </source>
</reference>
<comment type="caution">
    <text evidence="4">The sequence shown here is derived from an EMBL/GenBank/DDBJ whole genome shotgun (WGS) entry which is preliminary data.</text>
</comment>
<evidence type="ECO:0000256" key="2">
    <source>
        <dbReference type="SAM" id="SignalP"/>
    </source>
</evidence>
<dbReference type="Gene3D" id="3.40.30.10">
    <property type="entry name" value="Glutaredoxin"/>
    <property type="match status" value="1"/>
</dbReference>
<dbReference type="RefSeq" id="WP_126717483.1">
    <property type="nucleotide sequence ID" value="NZ_RWJF01000001.1"/>
</dbReference>
<organism evidence="4 5">
    <name type="scientific">Sphingomonas ginkgonis</name>
    <dbReference type="NCBI Taxonomy" id="2315330"/>
    <lineage>
        <taxon>Bacteria</taxon>
        <taxon>Pseudomonadati</taxon>
        <taxon>Pseudomonadota</taxon>
        <taxon>Alphaproteobacteria</taxon>
        <taxon>Sphingomonadales</taxon>
        <taxon>Sphingomonadaceae</taxon>
        <taxon>Sphingomonas</taxon>
    </lineage>
</organism>
<dbReference type="InterPro" id="IPR050553">
    <property type="entry name" value="Thioredoxin_ResA/DsbE_sf"/>
</dbReference>
<dbReference type="Proteomes" id="UP000274661">
    <property type="component" value="Unassembled WGS sequence"/>
</dbReference>
<feature type="region of interest" description="Disordered" evidence="1">
    <location>
        <begin position="19"/>
        <end position="42"/>
    </location>
</feature>
<feature type="domain" description="Thioredoxin" evidence="3">
    <location>
        <begin position="42"/>
        <end position="181"/>
    </location>
</feature>
<sequence length="181" mass="19538">MRRFVLLLALLASACQQSSPANRQDNAPAASAPRTGAKLDRSHAGAALPDLVIKDPDGEDMSMSELGGKPVLVNLWATWCAPCIKELPTLDALAREPGAPSVVAVSQDMEPQPVVADFLARNHIGKLEAYQDSENRLMGELKVEVLPTTILYDSTGREVWRYTGENDWKSSAAKALLAEAK</sequence>
<dbReference type="PANTHER" id="PTHR42852">
    <property type="entry name" value="THIOL:DISULFIDE INTERCHANGE PROTEIN DSBE"/>
    <property type="match status" value="1"/>
</dbReference>
<gene>
    <name evidence="4" type="ORF">HMF7854_01475</name>
</gene>
<keyword evidence="2" id="KW-0732">Signal</keyword>
<accession>A0A429V6S7</accession>
<evidence type="ECO:0000313" key="5">
    <source>
        <dbReference type="Proteomes" id="UP000274661"/>
    </source>
</evidence>
<dbReference type="Pfam" id="PF08534">
    <property type="entry name" value="Redoxin"/>
    <property type="match status" value="1"/>
</dbReference>
<dbReference type="PANTHER" id="PTHR42852:SF17">
    <property type="entry name" value="THIOREDOXIN-LIKE PROTEIN HI_1115"/>
    <property type="match status" value="1"/>
</dbReference>
<name>A0A429V6S7_9SPHN</name>
<evidence type="ECO:0000259" key="3">
    <source>
        <dbReference type="PROSITE" id="PS51352"/>
    </source>
</evidence>
<dbReference type="InterPro" id="IPR036249">
    <property type="entry name" value="Thioredoxin-like_sf"/>
</dbReference>
<feature type="chain" id="PRO_5019486079" evidence="2">
    <location>
        <begin position="24"/>
        <end position="181"/>
    </location>
</feature>
<feature type="signal peptide" evidence="2">
    <location>
        <begin position="1"/>
        <end position="23"/>
    </location>
</feature>
<evidence type="ECO:0000256" key="1">
    <source>
        <dbReference type="SAM" id="MobiDB-lite"/>
    </source>
</evidence>